<dbReference type="Pfam" id="PF01943">
    <property type="entry name" value="Polysacc_synt"/>
    <property type="match status" value="1"/>
</dbReference>
<accession>A4FZH5</accession>
<reference evidence="7 8" key="1">
    <citation type="submission" date="2007-03" db="EMBL/GenBank/DDBJ databases">
        <title>Complete sequence of chromosome of Methanococcus maripaludis C5.</title>
        <authorList>
            <consortium name="US DOE Joint Genome Institute"/>
            <person name="Copeland A."/>
            <person name="Lucas S."/>
            <person name="Lapidus A."/>
            <person name="Barry K."/>
            <person name="Glavina del Rio T."/>
            <person name="Dalin E."/>
            <person name="Tice H."/>
            <person name="Pitluck S."/>
            <person name="Chertkov O."/>
            <person name="Brettin T."/>
            <person name="Bruce D."/>
            <person name="Han C."/>
            <person name="Detter J.C."/>
            <person name="Schmutz J."/>
            <person name="Larimer F."/>
            <person name="Land M."/>
            <person name="Hauser L."/>
            <person name="Kyrpides N."/>
            <person name="Mikhailova N."/>
            <person name="Sieprawska-Lupa M."/>
            <person name="Whitman W.B."/>
            <person name="Richardson P."/>
        </authorList>
    </citation>
    <scope>NUCLEOTIDE SEQUENCE [LARGE SCALE GENOMIC DNA]</scope>
    <source>
        <strain evidence="8">C5 / ATCC BAA-1333</strain>
    </source>
</reference>
<feature type="transmembrane region" description="Helical" evidence="6">
    <location>
        <begin position="440"/>
        <end position="461"/>
    </location>
</feature>
<gene>
    <name evidence="7" type="ordered locus">MmarC5_1311</name>
</gene>
<evidence type="ECO:0000256" key="2">
    <source>
        <dbReference type="ARBA" id="ARBA00022475"/>
    </source>
</evidence>
<feature type="transmembrane region" description="Helical" evidence="6">
    <location>
        <begin position="415"/>
        <end position="434"/>
    </location>
</feature>
<evidence type="ECO:0000256" key="5">
    <source>
        <dbReference type="ARBA" id="ARBA00023136"/>
    </source>
</evidence>
<dbReference type="InterPro" id="IPR002797">
    <property type="entry name" value="Polysacc_synth"/>
</dbReference>
<feature type="transmembrane region" description="Helical" evidence="6">
    <location>
        <begin position="251"/>
        <end position="273"/>
    </location>
</feature>
<sequence>MTLVKRIFRNTKILFFSNVISKTFGFLYTIYMARYLGTESFGIISFALALTGMFSVFLDMGTYSLTIREVARDTSLTEKYLGNSIAIKLILSIFTFLLILGMTNIMGYPKETTYVIYILFIYTIFSAYNNIFYSIYQAHEKMAYFGVGGLINSFLIFLSTMVGVYCNAPMYYFAYAYLFSNIFVFIYNMVITNLNFTKINFFADFSFWKDFLKNAWPFALSGIFVTIYFWMDSIMISYFIDESSVGLYSAAYRLVYVLLFIPSVYFSTMYPILSKKYRDSGAVKLIYGRSLKYFAILGVFMGSLTTLFSENIISLIYGNEFMGSAIALKILIWATAFSFLAHSTLYTLNSINKPLIYTKITAFSAILNIVLNFMIIPTYGYVGASMTTLMTEFLGFLAMFLYLKNHLNEKIKDYGWFLNLIYITIFSVFAYVLAINKFQISGLALFAFMLCYAFGIIFRVFDNTDIDIFKKMLVAKK</sequence>
<dbReference type="CDD" id="cd13128">
    <property type="entry name" value="MATE_Wzx_like"/>
    <property type="match status" value="1"/>
</dbReference>
<dbReference type="EMBL" id="CP000609">
    <property type="protein sequence ID" value="ABO35609.1"/>
    <property type="molecule type" value="Genomic_DNA"/>
</dbReference>
<dbReference type="OrthoDB" id="19148at2157"/>
<evidence type="ECO:0000313" key="7">
    <source>
        <dbReference type="EMBL" id="ABO35609.1"/>
    </source>
</evidence>
<feature type="transmembrane region" description="Helical" evidence="6">
    <location>
        <begin position="211"/>
        <end position="231"/>
    </location>
</feature>
<dbReference type="Proteomes" id="UP000000253">
    <property type="component" value="Chromosome"/>
</dbReference>
<dbReference type="PANTHER" id="PTHR30250:SF11">
    <property type="entry name" value="O-ANTIGEN TRANSPORTER-RELATED"/>
    <property type="match status" value="1"/>
</dbReference>
<feature type="transmembrane region" description="Helical" evidence="6">
    <location>
        <begin position="114"/>
        <end position="136"/>
    </location>
</feature>
<dbReference type="GeneID" id="4929196"/>
<feature type="transmembrane region" description="Helical" evidence="6">
    <location>
        <begin position="43"/>
        <end position="65"/>
    </location>
</feature>
<dbReference type="AlphaFoldDB" id="A4FZH5"/>
<dbReference type="PANTHER" id="PTHR30250">
    <property type="entry name" value="PST FAMILY PREDICTED COLANIC ACID TRANSPORTER"/>
    <property type="match status" value="1"/>
</dbReference>
<keyword evidence="3 6" id="KW-0812">Transmembrane</keyword>
<keyword evidence="4 6" id="KW-1133">Transmembrane helix</keyword>
<organism evidence="7 8">
    <name type="scientific">Methanococcus maripaludis (strain C5 / ATCC BAA-1333)</name>
    <dbReference type="NCBI Taxonomy" id="402880"/>
    <lineage>
        <taxon>Archaea</taxon>
        <taxon>Methanobacteriati</taxon>
        <taxon>Methanobacteriota</taxon>
        <taxon>Methanomada group</taxon>
        <taxon>Methanococci</taxon>
        <taxon>Methanococcales</taxon>
        <taxon>Methanococcaceae</taxon>
        <taxon>Methanococcus</taxon>
    </lineage>
</organism>
<dbReference type="GO" id="GO:0005886">
    <property type="term" value="C:plasma membrane"/>
    <property type="evidence" value="ECO:0007669"/>
    <property type="project" value="UniProtKB-SubCell"/>
</dbReference>
<feature type="transmembrane region" description="Helical" evidence="6">
    <location>
        <begin position="355"/>
        <end position="375"/>
    </location>
</feature>
<feature type="transmembrane region" description="Helical" evidence="6">
    <location>
        <begin position="294"/>
        <end position="318"/>
    </location>
</feature>
<feature type="transmembrane region" description="Helical" evidence="6">
    <location>
        <begin position="171"/>
        <end position="190"/>
    </location>
</feature>
<dbReference type="eggNOG" id="arCOG02209">
    <property type="taxonomic scope" value="Archaea"/>
</dbReference>
<keyword evidence="5 6" id="KW-0472">Membrane</keyword>
<feature type="transmembrane region" description="Helical" evidence="6">
    <location>
        <begin position="12"/>
        <end position="31"/>
    </location>
</feature>
<evidence type="ECO:0000256" key="3">
    <source>
        <dbReference type="ARBA" id="ARBA00022692"/>
    </source>
</evidence>
<feature type="transmembrane region" description="Helical" evidence="6">
    <location>
        <begin position="381"/>
        <end position="403"/>
    </location>
</feature>
<feature type="transmembrane region" description="Helical" evidence="6">
    <location>
        <begin position="330"/>
        <end position="348"/>
    </location>
</feature>
<proteinExistence type="predicted"/>
<dbReference type="STRING" id="402880.MmarC5_1311"/>
<evidence type="ECO:0000256" key="6">
    <source>
        <dbReference type="SAM" id="Phobius"/>
    </source>
</evidence>
<name>A4FZH5_METM5</name>
<dbReference type="HOGENOM" id="CLU_022017_6_2_2"/>
<protein>
    <submittedName>
        <fullName evidence="7">Polysaccharide biosynthesis protein</fullName>
    </submittedName>
</protein>
<evidence type="ECO:0000256" key="1">
    <source>
        <dbReference type="ARBA" id="ARBA00004651"/>
    </source>
</evidence>
<evidence type="ECO:0000313" key="8">
    <source>
        <dbReference type="Proteomes" id="UP000000253"/>
    </source>
</evidence>
<keyword evidence="2" id="KW-1003">Cell membrane</keyword>
<evidence type="ECO:0000256" key="4">
    <source>
        <dbReference type="ARBA" id="ARBA00022989"/>
    </source>
</evidence>
<comment type="subcellular location">
    <subcellularLocation>
        <location evidence="1">Cell membrane</location>
        <topology evidence="1">Multi-pass membrane protein</topology>
    </subcellularLocation>
</comment>
<feature type="transmembrane region" description="Helical" evidence="6">
    <location>
        <begin position="143"/>
        <end position="165"/>
    </location>
</feature>
<feature type="transmembrane region" description="Helical" evidence="6">
    <location>
        <begin position="85"/>
        <end position="108"/>
    </location>
</feature>
<dbReference type="KEGG" id="mmq:MmarC5_1311"/>
<dbReference type="InterPro" id="IPR050833">
    <property type="entry name" value="Poly_Biosynth_Transport"/>
</dbReference>
<dbReference type="RefSeq" id="WP_011869060.1">
    <property type="nucleotide sequence ID" value="NC_009135.1"/>
</dbReference>